<keyword evidence="1" id="KW-0805">Transcription regulation</keyword>
<evidence type="ECO:0000256" key="2">
    <source>
        <dbReference type="ARBA" id="ARBA00023163"/>
    </source>
</evidence>
<evidence type="ECO:0000313" key="5">
    <source>
        <dbReference type="Proteomes" id="UP001165393"/>
    </source>
</evidence>
<dbReference type="GO" id="GO:0003700">
    <property type="term" value="F:DNA-binding transcription factor activity"/>
    <property type="evidence" value="ECO:0007669"/>
    <property type="project" value="InterPro"/>
</dbReference>
<dbReference type="Proteomes" id="UP001165393">
    <property type="component" value="Unassembled WGS sequence"/>
</dbReference>
<proteinExistence type="predicted"/>
<gene>
    <name evidence="4" type="ORF">NAF29_06945</name>
</gene>
<evidence type="ECO:0000259" key="3">
    <source>
        <dbReference type="PROSITE" id="PS01124"/>
    </source>
</evidence>
<dbReference type="InterPro" id="IPR053142">
    <property type="entry name" value="PchR_regulatory_protein"/>
</dbReference>
<dbReference type="Pfam" id="PF12833">
    <property type="entry name" value="HTH_18"/>
    <property type="match status" value="1"/>
</dbReference>
<dbReference type="EMBL" id="JAMQGP010000002">
    <property type="protein sequence ID" value="MCM2679406.1"/>
    <property type="molecule type" value="Genomic_DNA"/>
</dbReference>
<dbReference type="SMART" id="SM00342">
    <property type="entry name" value="HTH_ARAC"/>
    <property type="match status" value="1"/>
</dbReference>
<dbReference type="InterPro" id="IPR009057">
    <property type="entry name" value="Homeodomain-like_sf"/>
</dbReference>
<evidence type="ECO:0000256" key="1">
    <source>
        <dbReference type="ARBA" id="ARBA00023015"/>
    </source>
</evidence>
<keyword evidence="5" id="KW-1185">Reference proteome</keyword>
<organism evidence="4 5">
    <name type="scientific">Echinimonas agarilytica</name>
    <dbReference type="NCBI Taxonomy" id="1215918"/>
    <lineage>
        <taxon>Bacteria</taxon>
        <taxon>Pseudomonadati</taxon>
        <taxon>Pseudomonadota</taxon>
        <taxon>Gammaproteobacteria</taxon>
        <taxon>Alteromonadales</taxon>
        <taxon>Echinimonadaceae</taxon>
        <taxon>Echinimonas</taxon>
    </lineage>
</organism>
<evidence type="ECO:0000313" key="4">
    <source>
        <dbReference type="EMBL" id="MCM2679406.1"/>
    </source>
</evidence>
<comment type="caution">
    <text evidence="4">The sequence shown here is derived from an EMBL/GenBank/DDBJ whole genome shotgun (WGS) entry which is preliminary data.</text>
</comment>
<dbReference type="PANTHER" id="PTHR47893">
    <property type="entry name" value="REGULATORY PROTEIN PCHR"/>
    <property type="match status" value="1"/>
</dbReference>
<name>A0AA42B7A7_9GAMM</name>
<dbReference type="PROSITE" id="PS01124">
    <property type="entry name" value="HTH_ARAC_FAMILY_2"/>
    <property type="match status" value="1"/>
</dbReference>
<dbReference type="InterPro" id="IPR018060">
    <property type="entry name" value="HTH_AraC"/>
</dbReference>
<reference evidence="4 5" key="1">
    <citation type="journal article" date="2013" name="Antonie Van Leeuwenhoek">
        <title>Echinimonas agarilytica gen. nov., sp. nov., a new gammaproteobacterium isolated from the sea urchin Strongylocentrotus intermedius.</title>
        <authorList>
            <person name="Nedashkovskaya O.I."/>
            <person name="Stenkova A.M."/>
            <person name="Zhukova N.V."/>
            <person name="Van Trappen S."/>
            <person name="Lee J.S."/>
            <person name="Kim S.B."/>
        </authorList>
    </citation>
    <scope>NUCLEOTIDE SEQUENCE [LARGE SCALE GENOMIC DNA]</scope>
    <source>
        <strain evidence="4 5">KMM 6351</strain>
    </source>
</reference>
<protein>
    <submittedName>
        <fullName evidence="4">AraC family transcriptional regulator</fullName>
    </submittedName>
</protein>
<dbReference type="PANTHER" id="PTHR47893:SF1">
    <property type="entry name" value="REGULATORY PROTEIN PCHR"/>
    <property type="match status" value="1"/>
</dbReference>
<feature type="domain" description="HTH araC/xylS-type" evidence="3">
    <location>
        <begin position="236"/>
        <end position="334"/>
    </location>
</feature>
<dbReference type="Gene3D" id="1.10.10.60">
    <property type="entry name" value="Homeodomain-like"/>
    <property type="match status" value="1"/>
</dbReference>
<dbReference type="SUPFAM" id="SSF46689">
    <property type="entry name" value="Homeodomain-like"/>
    <property type="match status" value="1"/>
</dbReference>
<dbReference type="GO" id="GO:0043565">
    <property type="term" value="F:sequence-specific DNA binding"/>
    <property type="evidence" value="ECO:0007669"/>
    <property type="project" value="InterPro"/>
</dbReference>
<accession>A0AA42B7A7</accession>
<sequence>MDITPQTSKPSPTSLSKLQLERKITDCGYQPANMQFCRNTQSDVITGHISFVQLASGPMIHCTDAFEVEDGASSSHIEDMISFNILLEGKVNYALNQHQYHFDATECPTMFANIIDGSQVFTRHFSKGQHVRKISISIHRKWLMERCMSEIDRQTTATIFAESCTVHHWPCPNQLITRAEKIIALNSQENLTNQLMIEALTLELISHCYPLLLSLERHAQPARVHLTHAQRTTHDKEYESSLAQLLHQQLTLKQIEKQLGASISTLQRYFKTHHQCTVFEYMRNQRLELARRAILLEQKTIGEAAYLAGYNHVSNFVTAFKKYFLMTPSELKRNHAFPNPSSNKA</sequence>
<dbReference type="RefSeq" id="WP_251260756.1">
    <property type="nucleotide sequence ID" value="NZ_JAMQGP010000002.1"/>
</dbReference>
<dbReference type="AlphaFoldDB" id="A0AA42B7A7"/>
<keyword evidence="2" id="KW-0804">Transcription</keyword>